<protein>
    <submittedName>
        <fullName evidence="2">Aspartyl protease family protein</fullName>
    </submittedName>
</protein>
<dbReference type="GO" id="GO:0006508">
    <property type="term" value="P:proteolysis"/>
    <property type="evidence" value="ECO:0007669"/>
    <property type="project" value="UniProtKB-KW"/>
</dbReference>
<dbReference type="InterPro" id="IPR011969">
    <property type="entry name" value="Clan_AA_Asp_peptidase_C"/>
</dbReference>
<feature type="transmembrane region" description="Helical" evidence="1">
    <location>
        <begin position="20"/>
        <end position="39"/>
    </location>
</feature>
<gene>
    <name evidence="2" type="ORF">SAMN05421783_13025</name>
</gene>
<evidence type="ECO:0000313" key="2">
    <source>
        <dbReference type="EMBL" id="SDX49212.1"/>
    </source>
</evidence>
<accession>A0A1H3C4W1</accession>
<keyword evidence="1" id="KW-0812">Transmembrane</keyword>
<dbReference type="NCBIfam" id="TIGR02281">
    <property type="entry name" value="clan_AA_DTGA"/>
    <property type="match status" value="1"/>
</dbReference>
<keyword evidence="3" id="KW-1185">Reference proteome</keyword>
<dbReference type="InterPro" id="IPR034122">
    <property type="entry name" value="Retropepsin-like_bacterial"/>
</dbReference>
<evidence type="ECO:0000313" key="3">
    <source>
        <dbReference type="Proteomes" id="UP000198816"/>
    </source>
</evidence>
<keyword evidence="1" id="KW-0472">Membrane</keyword>
<keyword evidence="1" id="KW-1133">Transmembrane helix</keyword>
<evidence type="ECO:0000256" key="1">
    <source>
        <dbReference type="SAM" id="Phobius"/>
    </source>
</evidence>
<dbReference type="InterPro" id="IPR021109">
    <property type="entry name" value="Peptidase_aspartic_dom_sf"/>
</dbReference>
<dbReference type="SUPFAM" id="SSF50630">
    <property type="entry name" value="Acid proteases"/>
    <property type="match status" value="1"/>
</dbReference>
<name>A0A1H3C4W1_THIRO</name>
<reference evidence="3" key="1">
    <citation type="submission" date="2016-10" db="EMBL/GenBank/DDBJ databases">
        <authorList>
            <person name="Varghese N."/>
            <person name="Submissions S."/>
        </authorList>
    </citation>
    <scope>NUCLEOTIDE SEQUENCE [LARGE SCALE GENOMIC DNA]</scope>
    <source>
        <strain evidence="3">DSM 217</strain>
    </source>
</reference>
<proteinExistence type="predicted"/>
<sequence length="185" mass="19580">MDGPMNSAPPGADDMPSKVGRVMLFAAWIVGLALLAMFFDGVITGRDNPNPAPVALHGGSGIPEVRLERNRAGHYVAGGRINGEPVRFLIDTGATDVALPLSLAERLSLPLRPGGMSKTANGMVRTWTTRLDTVDLGGLVAHNVRATVLPNMPGDDVLLGMSYLRHLEMVQRGGVLTLRPHLGSS</sequence>
<dbReference type="EMBL" id="FNNZ01000030">
    <property type="protein sequence ID" value="SDX49212.1"/>
    <property type="molecule type" value="Genomic_DNA"/>
</dbReference>
<dbReference type="InterPro" id="IPR001969">
    <property type="entry name" value="Aspartic_peptidase_AS"/>
</dbReference>
<keyword evidence="2" id="KW-0378">Hydrolase</keyword>
<dbReference type="OrthoDB" id="185963at2"/>
<dbReference type="Pfam" id="PF13975">
    <property type="entry name" value="gag-asp_proteas"/>
    <property type="match status" value="1"/>
</dbReference>
<dbReference type="STRING" id="1058.SAMN05421783_13025"/>
<keyword evidence="2" id="KW-0645">Protease</keyword>
<organism evidence="2 3">
    <name type="scientific">Thiocapsa roseopersicina</name>
    <dbReference type="NCBI Taxonomy" id="1058"/>
    <lineage>
        <taxon>Bacteria</taxon>
        <taxon>Pseudomonadati</taxon>
        <taxon>Pseudomonadota</taxon>
        <taxon>Gammaproteobacteria</taxon>
        <taxon>Chromatiales</taxon>
        <taxon>Chromatiaceae</taxon>
        <taxon>Thiocapsa</taxon>
    </lineage>
</organism>
<dbReference type="PROSITE" id="PS00141">
    <property type="entry name" value="ASP_PROTEASE"/>
    <property type="match status" value="1"/>
</dbReference>
<dbReference type="CDD" id="cd05483">
    <property type="entry name" value="retropepsin_like_bacteria"/>
    <property type="match status" value="1"/>
</dbReference>
<dbReference type="Gene3D" id="2.40.70.10">
    <property type="entry name" value="Acid Proteases"/>
    <property type="match status" value="1"/>
</dbReference>
<dbReference type="GO" id="GO:0004190">
    <property type="term" value="F:aspartic-type endopeptidase activity"/>
    <property type="evidence" value="ECO:0007669"/>
    <property type="project" value="InterPro"/>
</dbReference>
<dbReference type="AlphaFoldDB" id="A0A1H3C4W1"/>
<dbReference type="Proteomes" id="UP000198816">
    <property type="component" value="Unassembled WGS sequence"/>
</dbReference>